<dbReference type="PANTHER" id="PTHR11908">
    <property type="entry name" value="XANTHINE DEHYDROGENASE"/>
    <property type="match status" value="1"/>
</dbReference>
<dbReference type="PANTHER" id="PTHR11908:SF123">
    <property type="entry name" value="ALDEHYDE OXIDOREDUCTASE MOLYBDENUM-BINDING SUBUNIT PAOC"/>
    <property type="match status" value="1"/>
</dbReference>
<sequence length="933" mass="98673">MPMSRRNFVRSVVASGITLSFTRLAGAAPLDFDTRETMPGRGSWNPAIHAAGRIDGVAKVTGAKLYASDFRAGDMPGWPSKTAHALMLRAADATHVFRGLDLSALGGALAPTALVTAADVARIGVRVPAFYEGDLFCPVDTTPLYLGQPLALLVFADFDLFDQARMALRDAAFAKFGEETAPVETPGYGAFRFTRVGGPTPEAPDVVSPVKDGWVSPGKFETAPNGKRPIWARLPIPTGQDYARVAAIGEQIRADLATHDPAVLVLDREFRTQSVDPMFLEPESALAWYDAGRETLELVLGVQSPYEAADSVAFMLGAADQAVRPKRIAMHFASCGGGFGGRDHTPFPLYAALAAMFVPDRPVRLANTRFDQFQSGVKRHAFAMRTQIGVERATGKIVAFAADHALDGGGLANFSANVATVGANAALGIYYAPKADITTYAFHSRGVTAGSMRGYGTVQTMTALETLVDEICATLPLDPIAFRRRNALATGGKTLAGNAYIVSVRTPEILDKLEAHPIWRDRADARAGAPAGVLVGTGVACAAKDYGSGADCSLGSVAIDARGMISIACDSVEMGNGIGTAAANRVAAHLGRIADEVATARIDAFDPLGLVTSSDPYRISQEMQDAAQQNPRWVPAISSASTASIGAHVGTHAAAEAARIVFRYGLWPAALDLWRVPKSDPLAGAWRQALWKDGELVMPGLAPLALADLAARAHAQNGVTAAMTHGFNRWAWSSAAFRVDDEEAWSADIDALAVRRGSGDFVRLDRSAVAFPPTDYNRIGTSYASLCGALVRVEVERATGAIRIARAYSVLECGRALAPEIVIGQAQGGFAMGVGYALLESLPPYEGGPGDGTWNLGRYLVARASDLPLHALEVEVLAPVEPDERPKGMAEVVMIPVVPALLNAIFDATGCRFRSLPVTQAMLADAIRTGAPR</sequence>
<protein>
    <submittedName>
        <fullName evidence="4">CO/xanthine dehydrogenase Mo-binding subunit</fullName>
    </submittedName>
</protein>
<dbReference type="InterPro" id="IPR036856">
    <property type="entry name" value="Ald_Oxase/Xan_DH_a/b_sf"/>
</dbReference>
<dbReference type="InterPro" id="IPR037165">
    <property type="entry name" value="AldOxase/xan_DH_Mopterin-bd_sf"/>
</dbReference>
<feature type="domain" description="Aldehyde oxidase/xanthine dehydrogenase second molybdopterin binding" evidence="3">
    <location>
        <begin position="514"/>
        <end position="868"/>
    </location>
</feature>
<proteinExistence type="predicted"/>
<dbReference type="Proteomes" id="UP000253529">
    <property type="component" value="Unassembled WGS sequence"/>
</dbReference>
<dbReference type="Gene3D" id="3.30.365.10">
    <property type="entry name" value="Aldehyde oxidase/xanthine dehydrogenase, molybdopterin binding domain"/>
    <property type="match status" value="4"/>
</dbReference>
<evidence type="ECO:0000259" key="2">
    <source>
        <dbReference type="Pfam" id="PF02738"/>
    </source>
</evidence>
<accession>A0A366FE44</accession>
<gene>
    <name evidence="4" type="ORF">DFR50_115136</name>
</gene>
<dbReference type="Pfam" id="PF20256">
    <property type="entry name" value="MoCoBD_2"/>
    <property type="match status" value="1"/>
</dbReference>
<dbReference type="OrthoDB" id="6177861at2"/>
<dbReference type="InterPro" id="IPR046867">
    <property type="entry name" value="AldOxase/xan_DH_MoCoBD2"/>
</dbReference>
<keyword evidence="5" id="KW-1185">Reference proteome</keyword>
<dbReference type="InterPro" id="IPR008274">
    <property type="entry name" value="AldOxase/xan_DH_MoCoBD1"/>
</dbReference>
<feature type="signal peptide" evidence="1">
    <location>
        <begin position="1"/>
        <end position="25"/>
    </location>
</feature>
<reference evidence="4 5" key="1">
    <citation type="submission" date="2018-06" db="EMBL/GenBank/DDBJ databases">
        <title>Genomic Encyclopedia of Type Strains, Phase IV (KMG-IV): sequencing the most valuable type-strain genomes for metagenomic binning, comparative biology and taxonomic classification.</title>
        <authorList>
            <person name="Goeker M."/>
        </authorList>
    </citation>
    <scope>NUCLEOTIDE SEQUENCE [LARGE SCALE GENOMIC DNA]</scope>
    <source>
        <strain evidence="4 5">DSM 24875</strain>
    </source>
</reference>
<dbReference type="Pfam" id="PF02738">
    <property type="entry name" value="MoCoBD_1"/>
    <property type="match status" value="1"/>
</dbReference>
<evidence type="ECO:0000259" key="3">
    <source>
        <dbReference type="Pfam" id="PF20256"/>
    </source>
</evidence>
<dbReference type="AlphaFoldDB" id="A0A366FE44"/>
<dbReference type="RefSeq" id="WP_113890096.1">
    <property type="nucleotide sequence ID" value="NZ_QNRK01000015.1"/>
</dbReference>
<dbReference type="GO" id="GO:0005506">
    <property type="term" value="F:iron ion binding"/>
    <property type="evidence" value="ECO:0007669"/>
    <property type="project" value="InterPro"/>
</dbReference>
<organism evidence="4 5">
    <name type="scientific">Roseiarcus fermentans</name>
    <dbReference type="NCBI Taxonomy" id="1473586"/>
    <lineage>
        <taxon>Bacteria</taxon>
        <taxon>Pseudomonadati</taxon>
        <taxon>Pseudomonadota</taxon>
        <taxon>Alphaproteobacteria</taxon>
        <taxon>Hyphomicrobiales</taxon>
        <taxon>Roseiarcaceae</taxon>
        <taxon>Roseiarcus</taxon>
    </lineage>
</organism>
<evidence type="ECO:0000256" key="1">
    <source>
        <dbReference type="SAM" id="SignalP"/>
    </source>
</evidence>
<dbReference type="EMBL" id="QNRK01000015">
    <property type="protein sequence ID" value="RBP12029.1"/>
    <property type="molecule type" value="Genomic_DNA"/>
</dbReference>
<comment type="caution">
    <text evidence="4">The sequence shown here is derived from an EMBL/GenBank/DDBJ whole genome shotgun (WGS) entry which is preliminary data.</text>
</comment>
<dbReference type="GO" id="GO:0016491">
    <property type="term" value="F:oxidoreductase activity"/>
    <property type="evidence" value="ECO:0007669"/>
    <property type="project" value="InterPro"/>
</dbReference>
<evidence type="ECO:0000313" key="5">
    <source>
        <dbReference type="Proteomes" id="UP000253529"/>
    </source>
</evidence>
<name>A0A366FE44_9HYPH</name>
<feature type="chain" id="PRO_5016679406" evidence="1">
    <location>
        <begin position="26"/>
        <end position="933"/>
    </location>
</feature>
<dbReference type="SUPFAM" id="SSF54665">
    <property type="entry name" value="CO dehydrogenase molybdoprotein N-domain-like"/>
    <property type="match status" value="1"/>
</dbReference>
<evidence type="ECO:0000313" key="4">
    <source>
        <dbReference type="EMBL" id="RBP12029.1"/>
    </source>
</evidence>
<dbReference type="InterPro" id="IPR016208">
    <property type="entry name" value="Ald_Oxase/xanthine_DH-like"/>
</dbReference>
<dbReference type="SUPFAM" id="SSF56003">
    <property type="entry name" value="Molybdenum cofactor-binding domain"/>
    <property type="match status" value="1"/>
</dbReference>
<keyword evidence="1" id="KW-0732">Signal</keyword>
<feature type="domain" description="Aldehyde oxidase/xanthine dehydrogenase first molybdopterin binding" evidence="2">
    <location>
        <begin position="262"/>
        <end position="487"/>
    </location>
</feature>